<evidence type="ECO:0000313" key="1">
    <source>
        <dbReference type="EMBL" id="QXJ31433.1"/>
    </source>
</evidence>
<dbReference type="AlphaFoldDB" id="A0A8F5BU86"/>
<proteinExistence type="predicted"/>
<dbReference type="Proteomes" id="UP000693941">
    <property type="component" value="Chromosome"/>
</dbReference>
<gene>
    <name evidence="1" type="ORF">J5U21_01083</name>
</gene>
<protein>
    <submittedName>
        <fullName evidence="1">Uncharacterized protein</fullName>
    </submittedName>
</protein>
<organism evidence="1 2">
    <name type="scientific">Saccharolobus shibatae</name>
    <dbReference type="NCBI Taxonomy" id="2286"/>
    <lineage>
        <taxon>Archaea</taxon>
        <taxon>Thermoproteota</taxon>
        <taxon>Thermoprotei</taxon>
        <taxon>Sulfolobales</taxon>
        <taxon>Sulfolobaceae</taxon>
        <taxon>Saccharolobus</taxon>
    </lineage>
</organism>
<accession>A0A8F5BU86</accession>
<name>A0A8F5BU86_9CREN</name>
<evidence type="ECO:0000313" key="2">
    <source>
        <dbReference type="Proteomes" id="UP000693941"/>
    </source>
</evidence>
<dbReference type="GeneID" id="65559604"/>
<dbReference type="RefSeq" id="WP_218261330.1">
    <property type="nucleotide sequence ID" value="NZ_CP077715.1"/>
</dbReference>
<reference evidence="1" key="1">
    <citation type="journal article" date="2021" name="Environ. Microbiol.">
        <title>New insights into the diversity and evolution of the archaeal mobilome from three complete genomes of Saccharolobus shibatae.</title>
        <authorList>
            <person name="Medvedeva S."/>
            <person name="Brandt D."/>
            <person name="Cvirkaite-Krupovic V."/>
            <person name="Liu Y."/>
            <person name="Severinov K."/>
            <person name="Ishino S."/>
            <person name="Ishino Y."/>
            <person name="Prangishvili D."/>
            <person name="Kalinowski J."/>
            <person name="Krupovic M."/>
        </authorList>
    </citation>
    <scope>NUCLEOTIDE SEQUENCE</scope>
    <source>
        <strain evidence="1">BEU9</strain>
    </source>
</reference>
<sequence>MGLKSIYIKDMAWCIGTTISPLSLLDEFQPLKRNEMLPVAEYIKKRFELKEKLASKNYGDVQ</sequence>
<dbReference type="EMBL" id="CP077715">
    <property type="protein sequence ID" value="QXJ31433.1"/>
    <property type="molecule type" value="Genomic_DNA"/>
</dbReference>